<dbReference type="EMBL" id="FOTK01000075">
    <property type="protein sequence ID" value="SFM91414.1"/>
    <property type="molecule type" value="Genomic_DNA"/>
</dbReference>
<dbReference type="AlphaFoldDB" id="A0A1I4UQZ7"/>
<gene>
    <name evidence="1" type="ORF">SAMN05192568_107513</name>
</gene>
<dbReference type="RefSeq" id="WP_167367888.1">
    <property type="nucleotide sequence ID" value="NZ_FOTK01000075.1"/>
</dbReference>
<evidence type="ECO:0000313" key="2">
    <source>
        <dbReference type="Proteomes" id="UP000199048"/>
    </source>
</evidence>
<dbReference type="Proteomes" id="UP000199048">
    <property type="component" value="Unassembled WGS sequence"/>
</dbReference>
<protein>
    <submittedName>
        <fullName evidence="1">Uncharacterized protein</fullName>
    </submittedName>
</protein>
<name>A0A1I4UQZ7_9HYPH</name>
<sequence length="46" mass="5030">MIVLMQIWALSAAVLLVGCLLRLHPVTVAIMLPPITCMFLVVRVLA</sequence>
<evidence type="ECO:0000313" key="1">
    <source>
        <dbReference type="EMBL" id="SFM91414.1"/>
    </source>
</evidence>
<reference evidence="2" key="1">
    <citation type="submission" date="2016-10" db="EMBL/GenBank/DDBJ databases">
        <authorList>
            <person name="Varghese N."/>
            <person name="Submissions S."/>
        </authorList>
    </citation>
    <scope>NUCLEOTIDE SEQUENCE [LARGE SCALE GENOMIC DNA]</scope>
    <source>
        <strain evidence="2">BL36</strain>
    </source>
</reference>
<accession>A0A1I4UQZ7</accession>
<dbReference type="STRING" id="582667.SAMN05192568_107513"/>
<organism evidence="1 2">
    <name type="scientific">Methylobacterium pseudosasicola</name>
    <dbReference type="NCBI Taxonomy" id="582667"/>
    <lineage>
        <taxon>Bacteria</taxon>
        <taxon>Pseudomonadati</taxon>
        <taxon>Pseudomonadota</taxon>
        <taxon>Alphaproteobacteria</taxon>
        <taxon>Hyphomicrobiales</taxon>
        <taxon>Methylobacteriaceae</taxon>
        <taxon>Methylobacterium</taxon>
    </lineage>
</organism>
<proteinExistence type="predicted"/>
<keyword evidence="2" id="KW-1185">Reference proteome</keyword>